<feature type="domain" description="PKMT C-terminal winged helix" evidence="3">
    <location>
        <begin position="409"/>
        <end position="466"/>
    </location>
</feature>
<dbReference type="CDD" id="cd02440">
    <property type="entry name" value="AdoMet_MTases"/>
    <property type="match status" value="1"/>
</dbReference>
<dbReference type="InterPro" id="IPR029063">
    <property type="entry name" value="SAM-dependent_MTases_sf"/>
</dbReference>
<dbReference type="KEGG" id="adin:H7849_25525"/>
<dbReference type="AlphaFoldDB" id="A0A7G8BID1"/>
<dbReference type="Pfam" id="PF21782">
    <property type="entry name" value="WHD_PKMT"/>
    <property type="match status" value="1"/>
</dbReference>
<proteinExistence type="predicted"/>
<keyword evidence="5" id="KW-1185">Reference proteome</keyword>
<dbReference type="InterPro" id="IPR048976">
    <property type="entry name" value="WHD_PKMT"/>
</dbReference>
<dbReference type="GO" id="GO:0008168">
    <property type="term" value="F:methyltransferase activity"/>
    <property type="evidence" value="ECO:0007669"/>
    <property type="project" value="UniProtKB-KW"/>
</dbReference>
<dbReference type="InterPro" id="IPR018773">
    <property type="entry name" value="MeTrfase_reg_dom_prd"/>
</dbReference>
<dbReference type="InterPro" id="IPR041698">
    <property type="entry name" value="Methyltransf_25"/>
</dbReference>
<gene>
    <name evidence="4" type="ORF">H7849_25525</name>
</gene>
<dbReference type="GO" id="GO:0032259">
    <property type="term" value="P:methylation"/>
    <property type="evidence" value="ECO:0007669"/>
    <property type="project" value="UniProtKB-KW"/>
</dbReference>
<keyword evidence="4" id="KW-0489">Methyltransferase</keyword>
<evidence type="ECO:0000259" key="2">
    <source>
        <dbReference type="Pfam" id="PF13649"/>
    </source>
</evidence>
<dbReference type="SUPFAM" id="SSF53335">
    <property type="entry name" value="S-adenosyl-L-methionine-dependent methyltransferases"/>
    <property type="match status" value="1"/>
</dbReference>
<name>A0A7G8BID1_9BACT</name>
<reference evidence="4 5" key="1">
    <citation type="submission" date="2020-08" db="EMBL/GenBank/DDBJ databases">
        <title>Edaphobacter telluris sp. nov. and Acidobacterium dinghuensis sp. nov., two acidobacteria isolated from forest soil.</title>
        <authorList>
            <person name="Fu J."/>
            <person name="Qiu L."/>
        </authorList>
    </citation>
    <scope>NUCLEOTIDE SEQUENCE [LARGE SCALE GENOMIC DNA]</scope>
    <source>
        <strain evidence="4">4Y35</strain>
    </source>
</reference>
<accession>A0A7G8BID1</accession>
<dbReference type="PANTHER" id="PTHR43667">
    <property type="entry name" value="CYCLOPROPANE-FATTY-ACYL-PHOSPHOLIPID SYNTHASE"/>
    <property type="match status" value="1"/>
</dbReference>
<protein>
    <submittedName>
        <fullName evidence="4">Methyltransferase regulatory domain-containing protein</fullName>
    </submittedName>
</protein>
<dbReference type="InterPro" id="IPR050723">
    <property type="entry name" value="CFA/CMAS"/>
</dbReference>
<keyword evidence="4" id="KW-0808">Transferase</keyword>
<feature type="domain" description="Methyltransferase regulatory" evidence="1">
    <location>
        <begin position="215"/>
        <end position="295"/>
    </location>
</feature>
<dbReference type="RefSeq" id="WP_186743256.1">
    <property type="nucleotide sequence ID" value="NZ_CP060394.1"/>
</dbReference>
<feature type="domain" description="Methyltransferase" evidence="2">
    <location>
        <begin position="44"/>
        <end position="141"/>
    </location>
</feature>
<dbReference type="Pfam" id="PF13649">
    <property type="entry name" value="Methyltransf_25"/>
    <property type="match status" value="1"/>
</dbReference>
<dbReference type="Pfam" id="PF10119">
    <property type="entry name" value="MethyTransf_Reg"/>
    <property type="match status" value="1"/>
</dbReference>
<sequence length="493" mass="55522">MSPQNVYDAVEYPGFPYAHTHPDQLAVMSLLYGLEPAPVAGCRVLEVACNEGANIIPMAYAIPGAEFVGFDLAPECIARGQARVRELGLKNIRIFQADLLKVGPELGEFDYIIAHGLYAWVPEPVRDRLLALCGELLKPNGVAFVSYNALPGSHLRQMFREMMVFRTQGIIDPEEQIKTGIEFIAALAETRKEGDVYKTLFEEHLKRLRVKNWNAVYHDDFSPVYHPVYFSQFIEHAAKHGLQYLTEAELVVPTDPCFRAGFQSVIQSVSADMLAQEQMLDFARMRMYRETLLCRAHHPLKRRFPPDSFHRLRFASSAVSEPGEEASSRFYTLTGGKKFHCTHPATIAIMEKLVAAWPHTLSYDNLMPTLEEHGLTQPDQAAMLLLQLAITQMIELHAWNPPLASGISDRPRATATSRLDTGTRDSTATLWHTQVDLSDPIGRHCLQLLDGTRNRAALLEALKARFPETPVEELEQRMEPNLRFVYRAGLLEG</sequence>
<dbReference type="Proteomes" id="UP000515312">
    <property type="component" value="Chromosome"/>
</dbReference>
<organism evidence="4 5">
    <name type="scientific">Alloacidobacterium dinghuense</name>
    <dbReference type="NCBI Taxonomy" id="2763107"/>
    <lineage>
        <taxon>Bacteria</taxon>
        <taxon>Pseudomonadati</taxon>
        <taxon>Acidobacteriota</taxon>
        <taxon>Terriglobia</taxon>
        <taxon>Terriglobales</taxon>
        <taxon>Acidobacteriaceae</taxon>
        <taxon>Alloacidobacterium</taxon>
    </lineage>
</organism>
<evidence type="ECO:0000313" key="5">
    <source>
        <dbReference type="Proteomes" id="UP000515312"/>
    </source>
</evidence>
<evidence type="ECO:0000259" key="3">
    <source>
        <dbReference type="Pfam" id="PF21782"/>
    </source>
</evidence>
<evidence type="ECO:0000313" key="4">
    <source>
        <dbReference type="EMBL" id="QNI32301.1"/>
    </source>
</evidence>
<dbReference type="PANTHER" id="PTHR43667:SF2">
    <property type="entry name" value="FATTY ACID C-METHYL TRANSFERASE"/>
    <property type="match status" value="1"/>
</dbReference>
<dbReference type="Gene3D" id="3.40.50.150">
    <property type="entry name" value="Vaccinia Virus protein VP39"/>
    <property type="match status" value="1"/>
</dbReference>
<dbReference type="EMBL" id="CP060394">
    <property type="protein sequence ID" value="QNI32301.1"/>
    <property type="molecule type" value="Genomic_DNA"/>
</dbReference>
<evidence type="ECO:0000259" key="1">
    <source>
        <dbReference type="Pfam" id="PF10119"/>
    </source>
</evidence>